<dbReference type="EMBL" id="LAZR01018982">
    <property type="protein sequence ID" value="KKL94219.1"/>
    <property type="molecule type" value="Genomic_DNA"/>
</dbReference>
<sequence length="54" mass="6324">MKCKYWSITQNACVHRNTMKATLNEPTFENAKAGTIIKKMSRIKRKCLCEDYEP</sequence>
<proteinExistence type="predicted"/>
<gene>
    <name evidence="1" type="ORF">LCGC14_1866810</name>
</gene>
<accession>A0A0F9G620</accession>
<name>A0A0F9G620_9ZZZZ</name>
<reference evidence="1" key="1">
    <citation type="journal article" date="2015" name="Nature">
        <title>Complex archaea that bridge the gap between prokaryotes and eukaryotes.</title>
        <authorList>
            <person name="Spang A."/>
            <person name="Saw J.H."/>
            <person name="Jorgensen S.L."/>
            <person name="Zaremba-Niedzwiedzka K."/>
            <person name="Martijn J."/>
            <person name="Lind A.E."/>
            <person name="van Eijk R."/>
            <person name="Schleper C."/>
            <person name="Guy L."/>
            <person name="Ettema T.J."/>
        </authorList>
    </citation>
    <scope>NUCLEOTIDE SEQUENCE</scope>
</reference>
<dbReference type="AlphaFoldDB" id="A0A0F9G620"/>
<protein>
    <submittedName>
        <fullName evidence="1">Uncharacterized protein</fullName>
    </submittedName>
</protein>
<organism evidence="1">
    <name type="scientific">marine sediment metagenome</name>
    <dbReference type="NCBI Taxonomy" id="412755"/>
    <lineage>
        <taxon>unclassified sequences</taxon>
        <taxon>metagenomes</taxon>
        <taxon>ecological metagenomes</taxon>
    </lineage>
</organism>
<comment type="caution">
    <text evidence="1">The sequence shown here is derived from an EMBL/GenBank/DDBJ whole genome shotgun (WGS) entry which is preliminary data.</text>
</comment>
<evidence type="ECO:0000313" key="1">
    <source>
        <dbReference type="EMBL" id="KKL94219.1"/>
    </source>
</evidence>